<protein>
    <submittedName>
        <fullName evidence="2">Uncharacterized protein</fullName>
    </submittedName>
</protein>
<gene>
    <name evidence="2" type="ORF">G443_000752</name>
</gene>
<accession>A0ABT1JDB0</accession>
<organism evidence="2 3">
    <name type="scientific">Actinoalloteichus caeruleus DSM 43889</name>
    <dbReference type="NCBI Taxonomy" id="1120930"/>
    <lineage>
        <taxon>Bacteria</taxon>
        <taxon>Bacillati</taxon>
        <taxon>Actinomycetota</taxon>
        <taxon>Actinomycetes</taxon>
        <taxon>Pseudonocardiales</taxon>
        <taxon>Pseudonocardiaceae</taxon>
        <taxon>Actinoalloteichus</taxon>
        <taxon>Actinoalloteichus cyanogriseus</taxon>
    </lineage>
</organism>
<evidence type="ECO:0000313" key="2">
    <source>
        <dbReference type="EMBL" id="MCP2330482.1"/>
    </source>
</evidence>
<feature type="region of interest" description="Disordered" evidence="1">
    <location>
        <begin position="85"/>
        <end position="109"/>
    </location>
</feature>
<dbReference type="EMBL" id="AUBJ02000001">
    <property type="protein sequence ID" value="MCP2330482.1"/>
    <property type="molecule type" value="Genomic_DNA"/>
</dbReference>
<comment type="caution">
    <text evidence="2">The sequence shown here is derived from an EMBL/GenBank/DDBJ whole genome shotgun (WGS) entry which is preliminary data.</text>
</comment>
<reference evidence="2 3" key="1">
    <citation type="submission" date="2022-06" db="EMBL/GenBank/DDBJ databases">
        <title>Genomic Encyclopedia of Type Strains, Phase I: the one thousand microbial genomes (KMG-I) project.</title>
        <authorList>
            <person name="Kyrpides N."/>
        </authorList>
    </citation>
    <scope>NUCLEOTIDE SEQUENCE [LARGE SCALE GENOMIC DNA]</scope>
    <source>
        <strain evidence="2 3">DSM 43889</strain>
    </source>
</reference>
<dbReference type="Proteomes" id="UP000791080">
    <property type="component" value="Unassembled WGS sequence"/>
</dbReference>
<evidence type="ECO:0000256" key="1">
    <source>
        <dbReference type="SAM" id="MobiDB-lite"/>
    </source>
</evidence>
<name>A0ABT1JDB0_ACTCY</name>
<keyword evidence="3" id="KW-1185">Reference proteome</keyword>
<sequence length="109" mass="12199">MIHWPLPARPPTVVRPLGDDWTKAPVVGIARPAHHPVTRCARVVTGNGPRLVRRRRPGCGRRRPHHFRQYAWQVALVYSVSRALDTAPGPTQSESSLPFIDTEDPWAAV</sequence>
<proteinExistence type="predicted"/>
<evidence type="ECO:0000313" key="3">
    <source>
        <dbReference type="Proteomes" id="UP000791080"/>
    </source>
</evidence>